<reference evidence="1" key="1">
    <citation type="submission" date="2021-02" db="EMBL/GenBank/DDBJ databases">
        <title>First Annotated Genome of the Yellow-green Alga Tribonema minus.</title>
        <authorList>
            <person name="Mahan K.M."/>
        </authorList>
    </citation>
    <scope>NUCLEOTIDE SEQUENCE</scope>
    <source>
        <strain evidence="1">UTEX B ZZ1240</strain>
    </source>
</reference>
<accession>A0A835YI32</accession>
<keyword evidence="2" id="KW-1185">Reference proteome</keyword>
<sequence>MLYEDIKGARHVVTLVDAAAAFDDASVLRWLHARQPLEFTDITMQLAARGGGLPTLKWLRSQGCPHDMNDIARVLLKSRHGAATPPKLAWVRSCGGCDWSARGMTDMLVAALAHGTPALARWLRVEGARWPADLTEVVKTNVKRIKTCNLLWAVQQGCPFGRWTSEVCEFALGHGVLSLVKWSIEHSARWGSRS</sequence>
<dbReference type="Proteomes" id="UP000664859">
    <property type="component" value="Unassembled WGS sequence"/>
</dbReference>
<feature type="non-terminal residue" evidence="1">
    <location>
        <position position="1"/>
    </location>
</feature>
<dbReference type="InterPro" id="IPR052050">
    <property type="entry name" value="SecEffector_AnkRepeat"/>
</dbReference>
<protein>
    <submittedName>
        <fullName evidence="1">Uncharacterized protein</fullName>
    </submittedName>
</protein>
<dbReference type="AlphaFoldDB" id="A0A835YI32"/>
<name>A0A835YI32_9STRA</name>
<evidence type="ECO:0000313" key="1">
    <source>
        <dbReference type="EMBL" id="KAG5175769.1"/>
    </source>
</evidence>
<dbReference type="PANTHER" id="PTHR46586">
    <property type="entry name" value="ANKYRIN REPEAT-CONTAINING PROTEIN"/>
    <property type="match status" value="1"/>
</dbReference>
<proteinExistence type="predicted"/>
<organism evidence="1 2">
    <name type="scientific">Tribonema minus</name>
    <dbReference type="NCBI Taxonomy" id="303371"/>
    <lineage>
        <taxon>Eukaryota</taxon>
        <taxon>Sar</taxon>
        <taxon>Stramenopiles</taxon>
        <taxon>Ochrophyta</taxon>
        <taxon>PX clade</taxon>
        <taxon>Xanthophyceae</taxon>
        <taxon>Tribonematales</taxon>
        <taxon>Tribonemataceae</taxon>
        <taxon>Tribonema</taxon>
    </lineage>
</organism>
<evidence type="ECO:0000313" key="2">
    <source>
        <dbReference type="Proteomes" id="UP000664859"/>
    </source>
</evidence>
<dbReference type="EMBL" id="JAFCMP010000546">
    <property type="protein sequence ID" value="KAG5175769.1"/>
    <property type="molecule type" value="Genomic_DNA"/>
</dbReference>
<comment type="caution">
    <text evidence="1">The sequence shown here is derived from an EMBL/GenBank/DDBJ whole genome shotgun (WGS) entry which is preliminary data.</text>
</comment>
<dbReference type="PANTHER" id="PTHR46586:SF3">
    <property type="entry name" value="ANKYRIN REPEAT-CONTAINING PROTEIN"/>
    <property type="match status" value="1"/>
</dbReference>
<gene>
    <name evidence="1" type="ORF">JKP88DRAFT_337514</name>
</gene>